<evidence type="ECO:0000256" key="5">
    <source>
        <dbReference type="ARBA" id="ARBA00023315"/>
    </source>
</evidence>
<dbReference type="AlphaFoldDB" id="A0AAW1C409"/>
<dbReference type="InterPro" id="IPR020617">
    <property type="entry name" value="Thiolase_C"/>
</dbReference>
<dbReference type="PROSITE" id="PS00737">
    <property type="entry name" value="THIOLASE_2"/>
    <property type="match status" value="1"/>
</dbReference>
<feature type="domain" description="Thiolase N-terminal" evidence="8">
    <location>
        <begin position="71"/>
        <end position="330"/>
    </location>
</feature>
<feature type="region of interest" description="Disordered" evidence="7">
    <location>
        <begin position="1"/>
        <end position="49"/>
    </location>
</feature>
<keyword evidence="3 6" id="KW-0808">Transferase</keyword>
<dbReference type="InterPro" id="IPR020616">
    <property type="entry name" value="Thiolase_N"/>
</dbReference>
<dbReference type="InterPro" id="IPR020610">
    <property type="entry name" value="Thiolase_AS"/>
</dbReference>
<keyword evidence="4" id="KW-0809">Transit peptide</keyword>
<dbReference type="InterPro" id="IPR020615">
    <property type="entry name" value="Thiolase_acyl_enz_int_AS"/>
</dbReference>
<dbReference type="EMBL" id="JAOTOJ010000002">
    <property type="protein sequence ID" value="KAK9408816.1"/>
    <property type="molecule type" value="Genomic_DNA"/>
</dbReference>
<evidence type="ECO:0000256" key="4">
    <source>
        <dbReference type="ARBA" id="ARBA00022946"/>
    </source>
</evidence>
<dbReference type="PROSITE" id="PS00098">
    <property type="entry name" value="THIOLASE_1"/>
    <property type="match status" value="1"/>
</dbReference>
<reference evidence="10 11" key="1">
    <citation type="journal article" date="2024" name="Proc. Natl. Acad. Sci. U.S.A.">
        <title>The genetic regulatory architecture and epigenomic basis for age-related changes in rattlesnake venom.</title>
        <authorList>
            <person name="Hogan M.P."/>
            <person name="Holding M.L."/>
            <person name="Nystrom G.S."/>
            <person name="Colston T.J."/>
            <person name="Bartlett D.A."/>
            <person name="Mason A.J."/>
            <person name="Ellsworth S.A."/>
            <person name="Rautsaw R.M."/>
            <person name="Lawrence K.C."/>
            <person name="Strickland J.L."/>
            <person name="He B."/>
            <person name="Fraser P."/>
            <person name="Margres M.J."/>
            <person name="Gilbert D.M."/>
            <person name="Gibbs H.L."/>
            <person name="Parkinson C.L."/>
            <person name="Rokyta D.R."/>
        </authorList>
    </citation>
    <scope>NUCLEOTIDE SEQUENCE [LARGE SCALE GENOMIC DNA]</scope>
    <source>
        <strain evidence="10">DRR0105</strain>
    </source>
</reference>
<keyword evidence="5 6" id="KW-0012">Acyltransferase</keyword>
<accession>A0AAW1C409</accession>
<evidence type="ECO:0000259" key="9">
    <source>
        <dbReference type="Pfam" id="PF02803"/>
    </source>
</evidence>
<feature type="domain" description="Thiolase C-terminal" evidence="9">
    <location>
        <begin position="338"/>
        <end position="458"/>
    </location>
</feature>
<name>A0AAW1C409_CROAD</name>
<dbReference type="SUPFAM" id="SSF53901">
    <property type="entry name" value="Thiolase-like"/>
    <property type="match status" value="2"/>
</dbReference>
<evidence type="ECO:0000256" key="2">
    <source>
        <dbReference type="ARBA" id="ARBA00010982"/>
    </source>
</evidence>
<comment type="pathway">
    <text evidence="1">Lipid metabolism; fatty acid beta-oxidation.</text>
</comment>
<protein>
    <submittedName>
        <fullName evidence="10">3-ketoacyl-CoA thiolase mitochondrial</fullName>
    </submittedName>
</protein>
<comment type="similarity">
    <text evidence="2 6">Belongs to the thiolase-like superfamily. Thiolase family.</text>
</comment>
<dbReference type="GO" id="GO:0003985">
    <property type="term" value="F:acetyl-CoA C-acetyltransferase activity"/>
    <property type="evidence" value="ECO:0007669"/>
    <property type="project" value="TreeGrafter"/>
</dbReference>
<feature type="compositionally biased region" description="Pro residues" evidence="7">
    <location>
        <begin position="13"/>
        <end position="24"/>
    </location>
</feature>
<dbReference type="Proteomes" id="UP001474421">
    <property type="component" value="Unassembled WGS sequence"/>
</dbReference>
<dbReference type="InterPro" id="IPR016039">
    <property type="entry name" value="Thiolase-like"/>
</dbReference>
<dbReference type="PANTHER" id="PTHR18919">
    <property type="entry name" value="ACETYL-COA C-ACYLTRANSFERASE"/>
    <property type="match status" value="1"/>
</dbReference>
<evidence type="ECO:0000313" key="11">
    <source>
        <dbReference type="Proteomes" id="UP001474421"/>
    </source>
</evidence>
<sequence length="461" mass="47949">MGPGVSREGTPCLPLPSSPGGPPHRPARGRGLRGGRGGGGAATCQPGARGGGAGWREAAGVAAAMALLRGIFIVSAKRTPFGAYGGLLKDFSATDLAEVAARSALSAGKVSPELIDSVIVGNVMQSSADAAYLARHVGLRVGVPVPVPALTVNRLCGSGFQSIVNGCQEISLKESEVVLCGGTESMSQTPFAVRNIRFGIKLGVDPKLEDVLWAGLTDAHIQTPMGVTAENLAAKYNITREECDRYAFKTQQRWKAAHEAGYFKAEMAPIEVKVKKSKQMLDQDEHPRPETTMEQLGKLPTVFKKDGTVTAGNASGVSDGAGAVILASEDAVKKHNLSPLARIVSYHVTGCDPNIMGIGPVVAVTEALKKAGLSLKDMDLVEVNEAFAPQYLSVEKVLGLDPEKTNINGGAIALGHPLGASGSRITSHLVHELRRRKGKYAVGSACIGGGQGIAVIVQNTA</sequence>
<dbReference type="GO" id="GO:0006635">
    <property type="term" value="P:fatty acid beta-oxidation"/>
    <property type="evidence" value="ECO:0007669"/>
    <property type="project" value="TreeGrafter"/>
</dbReference>
<proteinExistence type="inferred from homology"/>
<evidence type="ECO:0000259" key="8">
    <source>
        <dbReference type="Pfam" id="PF00108"/>
    </source>
</evidence>
<dbReference type="Gene3D" id="3.40.47.10">
    <property type="match status" value="1"/>
</dbReference>
<dbReference type="CDD" id="cd00751">
    <property type="entry name" value="thiolase"/>
    <property type="match status" value="1"/>
</dbReference>
<evidence type="ECO:0000256" key="6">
    <source>
        <dbReference type="RuleBase" id="RU003557"/>
    </source>
</evidence>
<organism evidence="10 11">
    <name type="scientific">Crotalus adamanteus</name>
    <name type="common">Eastern diamondback rattlesnake</name>
    <dbReference type="NCBI Taxonomy" id="8729"/>
    <lineage>
        <taxon>Eukaryota</taxon>
        <taxon>Metazoa</taxon>
        <taxon>Chordata</taxon>
        <taxon>Craniata</taxon>
        <taxon>Vertebrata</taxon>
        <taxon>Euteleostomi</taxon>
        <taxon>Lepidosauria</taxon>
        <taxon>Squamata</taxon>
        <taxon>Bifurcata</taxon>
        <taxon>Unidentata</taxon>
        <taxon>Episquamata</taxon>
        <taxon>Toxicofera</taxon>
        <taxon>Serpentes</taxon>
        <taxon>Colubroidea</taxon>
        <taxon>Viperidae</taxon>
        <taxon>Crotalinae</taxon>
        <taxon>Crotalus</taxon>
    </lineage>
</organism>
<dbReference type="NCBIfam" id="TIGR01930">
    <property type="entry name" value="AcCoA-C-Actrans"/>
    <property type="match status" value="1"/>
</dbReference>
<evidence type="ECO:0000256" key="1">
    <source>
        <dbReference type="ARBA" id="ARBA00005005"/>
    </source>
</evidence>
<gene>
    <name evidence="10" type="ORF">NXF25_007590</name>
</gene>
<evidence type="ECO:0000313" key="10">
    <source>
        <dbReference type="EMBL" id="KAK9408816.1"/>
    </source>
</evidence>
<dbReference type="Pfam" id="PF00108">
    <property type="entry name" value="Thiolase_N"/>
    <property type="match status" value="1"/>
</dbReference>
<comment type="caution">
    <text evidence="10">The sequence shown here is derived from an EMBL/GenBank/DDBJ whole genome shotgun (WGS) entry which is preliminary data.</text>
</comment>
<dbReference type="PROSITE" id="PS00099">
    <property type="entry name" value="THIOLASE_3"/>
    <property type="match status" value="1"/>
</dbReference>
<dbReference type="InterPro" id="IPR020613">
    <property type="entry name" value="Thiolase_CS"/>
</dbReference>
<evidence type="ECO:0000256" key="7">
    <source>
        <dbReference type="SAM" id="MobiDB-lite"/>
    </source>
</evidence>
<dbReference type="FunFam" id="3.40.47.10:FF:000010">
    <property type="entry name" value="Acetyl-CoA acetyltransferase (Thiolase)"/>
    <property type="match status" value="1"/>
</dbReference>
<keyword evidence="11" id="KW-1185">Reference proteome</keyword>
<dbReference type="Pfam" id="PF02803">
    <property type="entry name" value="Thiolase_C"/>
    <property type="match status" value="1"/>
</dbReference>
<dbReference type="InterPro" id="IPR002155">
    <property type="entry name" value="Thiolase"/>
</dbReference>
<evidence type="ECO:0000256" key="3">
    <source>
        <dbReference type="ARBA" id="ARBA00022679"/>
    </source>
</evidence>
<dbReference type="PANTHER" id="PTHR18919:SF107">
    <property type="entry name" value="ACETYL-COA ACETYLTRANSFERASE, CYTOSOLIC"/>
    <property type="match status" value="1"/>
</dbReference>
<dbReference type="GO" id="GO:0005739">
    <property type="term" value="C:mitochondrion"/>
    <property type="evidence" value="ECO:0007669"/>
    <property type="project" value="TreeGrafter"/>
</dbReference>